<dbReference type="Proteomes" id="UP001500298">
    <property type="component" value="Unassembled WGS sequence"/>
</dbReference>
<evidence type="ECO:0000313" key="2">
    <source>
        <dbReference type="Proteomes" id="UP001500298"/>
    </source>
</evidence>
<evidence type="ECO:0000313" key="1">
    <source>
        <dbReference type="EMBL" id="GAA4825758.1"/>
    </source>
</evidence>
<reference evidence="2" key="1">
    <citation type="journal article" date="2019" name="Int. J. Syst. Evol. Microbiol.">
        <title>The Global Catalogue of Microorganisms (GCM) 10K type strain sequencing project: providing services to taxonomists for standard genome sequencing and annotation.</title>
        <authorList>
            <consortium name="The Broad Institute Genomics Platform"/>
            <consortium name="The Broad Institute Genome Sequencing Center for Infectious Disease"/>
            <person name="Wu L."/>
            <person name="Ma J."/>
        </authorList>
    </citation>
    <scope>NUCLEOTIDE SEQUENCE [LARGE SCALE GENOMIC DNA]</scope>
    <source>
        <strain evidence="2">JCM 18326</strain>
    </source>
</reference>
<sequence>MGEIVNVRVINNSGRIKRKSQVTAFNRELIRVVESMPNWISPKCNGVLVAIEEKIQL</sequence>
<comment type="caution">
    <text evidence="1">The sequence shown here is derived from an EMBL/GenBank/DDBJ whole genome shotgun (WGS) entry which is preliminary data.</text>
</comment>
<evidence type="ECO:0008006" key="3">
    <source>
        <dbReference type="Google" id="ProtNLM"/>
    </source>
</evidence>
<dbReference type="EMBL" id="BAABJX010000016">
    <property type="protein sequence ID" value="GAA4825758.1"/>
    <property type="molecule type" value="Genomic_DNA"/>
</dbReference>
<proteinExistence type="predicted"/>
<keyword evidence="2" id="KW-1185">Reference proteome</keyword>
<protein>
    <recommendedName>
        <fullName evidence="3">TonB C-terminal domain-containing protein</fullName>
    </recommendedName>
</protein>
<gene>
    <name evidence="1" type="ORF">GCM10023331_07920</name>
</gene>
<name>A0ABP9D3K0_9BACT</name>
<accession>A0ABP9D3K0</accession>
<organism evidence="1 2">
    <name type="scientific">Algivirga pacifica</name>
    <dbReference type="NCBI Taxonomy" id="1162670"/>
    <lineage>
        <taxon>Bacteria</taxon>
        <taxon>Pseudomonadati</taxon>
        <taxon>Bacteroidota</taxon>
        <taxon>Cytophagia</taxon>
        <taxon>Cytophagales</taxon>
        <taxon>Flammeovirgaceae</taxon>
        <taxon>Algivirga</taxon>
    </lineage>
</organism>